<protein>
    <submittedName>
        <fullName evidence="1">Uncharacterized protein</fullName>
    </submittedName>
</protein>
<dbReference type="PATRIC" id="fig|1348774.3.peg.3507"/>
<dbReference type="AlphaFoldDB" id="A0A0G3XI49"/>
<evidence type="ECO:0000313" key="2">
    <source>
        <dbReference type="Proteomes" id="UP000035287"/>
    </source>
</evidence>
<dbReference type="STRING" id="1348774.AB433_16690"/>
<sequence length="120" mass="13682">MLDYRTEIQKLFRQVEMGVHEEAIYYIDIKSDYFSVYHSLSSQLGLLKPAEVTKLVRFYSYCKTFVDATRPEGVSSEMQGRLKSVTNLRALTTLHDSILCLGDEIVQLTKSPSIPDGTRV</sequence>
<evidence type="ECO:0000313" key="1">
    <source>
        <dbReference type="EMBL" id="AKM11240.1"/>
    </source>
</evidence>
<dbReference type="EMBL" id="CP011770">
    <property type="protein sequence ID" value="AKM11240.1"/>
    <property type="molecule type" value="Genomic_DNA"/>
</dbReference>
<name>A0A0G3XI49_9SPHN</name>
<gene>
    <name evidence="1" type="ORF">AB433_16690</name>
</gene>
<dbReference type="KEGG" id="cna:AB433_16690"/>
<proteinExistence type="predicted"/>
<dbReference type="Proteomes" id="UP000035287">
    <property type="component" value="Chromosome"/>
</dbReference>
<reference evidence="1 2" key="1">
    <citation type="submission" date="2015-06" db="EMBL/GenBank/DDBJ databases">
        <authorList>
            <person name="Zeng Y."/>
            <person name="Huang Y."/>
        </authorList>
    </citation>
    <scope>NUCLEOTIDE SEQUENCE [LARGE SCALE GENOMIC DNA]</scope>
    <source>
        <strain evidence="1 2">PQ-2</strain>
    </source>
</reference>
<organism evidence="1 2">
    <name type="scientific">Croceicoccus naphthovorans</name>
    <dbReference type="NCBI Taxonomy" id="1348774"/>
    <lineage>
        <taxon>Bacteria</taxon>
        <taxon>Pseudomonadati</taxon>
        <taxon>Pseudomonadota</taxon>
        <taxon>Alphaproteobacteria</taxon>
        <taxon>Sphingomonadales</taxon>
        <taxon>Erythrobacteraceae</taxon>
        <taxon>Croceicoccus</taxon>
    </lineage>
</organism>
<keyword evidence="2" id="KW-1185">Reference proteome</keyword>
<accession>A0A0G3XI49</accession>